<proteinExistence type="predicted"/>
<protein>
    <submittedName>
        <fullName evidence="1">Uncharacterized protein</fullName>
    </submittedName>
</protein>
<reference evidence="1" key="1">
    <citation type="submission" date="2019-12" db="EMBL/GenBank/DDBJ databases">
        <title>Genome sequencing and annotation of Brassica cretica.</title>
        <authorList>
            <person name="Studholme D.J."/>
            <person name="Sarris P.F."/>
        </authorList>
    </citation>
    <scope>NUCLEOTIDE SEQUENCE</scope>
    <source>
        <strain evidence="2">PFS-001/15</strain>
        <strain evidence="1">PFS-102/07</strain>
        <tissue evidence="1">Leaf</tissue>
    </source>
</reference>
<comment type="caution">
    <text evidence="1">The sequence shown here is derived from an EMBL/GenBank/DDBJ whole genome shotgun (WGS) entry which is preliminary data.</text>
</comment>
<evidence type="ECO:0000313" key="2">
    <source>
        <dbReference type="EMBL" id="KAF2596406.1"/>
    </source>
</evidence>
<name>A0A8S9HT00_BRACR</name>
<evidence type="ECO:0000313" key="1">
    <source>
        <dbReference type="EMBL" id="KAF2561153.1"/>
    </source>
</evidence>
<dbReference type="EMBL" id="QGKW02000717">
    <property type="protein sequence ID" value="KAF2596406.1"/>
    <property type="molecule type" value="Genomic_DNA"/>
</dbReference>
<dbReference type="AlphaFoldDB" id="A0A8S9HT00"/>
<gene>
    <name evidence="2" type="ORF">F2Q68_00010567</name>
    <name evidence="1" type="ORF">F2Q70_00017636</name>
</gene>
<organism evidence="1">
    <name type="scientific">Brassica cretica</name>
    <name type="common">Mustard</name>
    <dbReference type="NCBI Taxonomy" id="69181"/>
    <lineage>
        <taxon>Eukaryota</taxon>
        <taxon>Viridiplantae</taxon>
        <taxon>Streptophyta</taxon>
        <taxon>Embryophyta</taxon>
        <taxon>Tracheophyta</taxon>
        <taxon>Spermatophyta</taxon>
        <taxon>Magnoliopsida</taxon>
        <taxon>eudicotyledons</taxon>
        <taxon>Gunneridae</taxon>
        <taxon>Pentapetalae</taxon>
        <taxon>rosids</taxon>
        <taxon>malvids</taxon>
        <taxon>Brassicales</taxon>
        <taxon>Brassicaceae</taxon>
        <taxon>Brassiceae</taxon>
        <taxon>Brassica</taxon>
    </lineage>
</organism>
<dbReference type="Proteomes" id="UP000712281">
    <property type="component" value="Unassembled WGS sequence"/>
</dbReference>
<accession>A0A8S9HT00</accession>
<dbReference type="EMBL" id="QGKY02001250">
    <property type="protein sequence ID" value="KAF2561153.1"/>
    <property type="molecule type" value="Genomic_DNA"/>
</dbReference>
<sequence length="67" mass="7244">MSGHVDTVIPSAFTIGRYWYLPRFRFPESLAEVPVGEQASLEGRDSSGDAAFGNSHLLLIEAGYVAS</sequence>